<evidence type="ECO:0000256" key="7">
    <source>
        <dbReference type="SAM" id="Phobius"/>
    </source>
</evidence>
<evidence type="ECO:0000256" key="5">
    <source>
        <dbReference type="ARBA" id="ARBA00023136"/>
    </source>
</evidence>
<dbReference type="EC" id="3.4.21.89" evidence="6"/>
<dbReference type="Gene3D" id="2.10.109.10">
    <property type="entry name" value="Umud Fragment, subunit A"/>
    <property type="match status" value="1"/>
</dbReference>
<keyword evidence="9" id="KW-0378">Hydrolase</keyword>
<evidence type="ECO:0000256" key="3">
    <source>
        <dbReference type="ARBA" id="ARBA00022692"/>
    </source>
</evidence>
<dbReference type="PANTHER" id="PTHR10806:SF6">
    <property type="entry name" value="SIGNAL PEPTIDASE COMPLEX CATALYTIC SUBUNIT SEC11"/>
    <property type="match status" value="1"/>
</dbReference>
<dbReference type="NCBIfam" id="TIGR02228">
    <property type="entry name" value="sigpep_I_arch"/>
    <property type="match status" value="1"/>
</dbReference>
<feature type="transmembrane region" description="Helical" evidence="7">
    <location>
        <begin position="140"/>
        <end position="159"/>
    </location>
</feature>
<dbReference type="InterPro" id="IPR001733">
    <property type="entry name" value="Peptidase_S26B"/>
</dbReference>
<reference evidence="11 12" key="1">
    <citation type="journal article" date="2019" name="Nat. Med.">
        <title>A library of human gut bacterial isolates paired with longitudinal multiomics data enables mechanistic microbiome research.</title>
        <authorList>
            <person name="Poyet M."/>
            <person name="Groussin M."/>
            <person name="Gibbons S.M."/>
            <person name="Avila-Pacheco J."/>
            <person name="Jiang X."/>
            <person name="Kearney S.M."/>
            <person name="Perrotta A.R."/>
            <person name="Berdy B."/>
            <person name="Zhao S."/>
            <person name="Lieberman T.D."/>
            <person name="Swanson P.K."/>
            <person name="Smith M."/>
            <person name="Roesemann S."/>
            <person name="Alexander J.E."/>
            <person name="Rich S.A."/>
            <person name="Livny J."/>
            <person name="Vlamakis H."/>
            <person name="Clish C."/>
            <person name="Bullock K."/>
            <person name="Deik A."/>
            <person name="Scott J."/>
            <person name="Pierce K.A."/>
            <person name="Xavier R.J."/>
            <person name="Alm E.J."/>
        </authorList>
    </citation>
    <scope>NUCLEOTIDE SEQUENCE [LARGE SCALE GENOMIC DNA]</scope>
    <source>
        <strain evidence="9 11">BIOML-A4</strain>
        <strain evidence="10 12">BIOML-A5</strain>
    </source>
</reference>
<evidence type="ECO:0000313" key="10">
    <source>
        <dbReference type="EMBL" id="MSC34523.1"/>
    </source>
</evidence>
<sequence length="165" mass="18127">MNQECPSLWKKGFKVIILILLLTAGLTLIKTYSSHSRIKRFGYSFLVVTSGSMEPVLTPGDLIIVQAQSEYRAGEIVTYPADGFLVTHRVKAIVDENLILQGDANNAADANPVPAEQILGKVILTVPWLGHAALFLKTPVGFLCFLVIGFLIECGLSWLSKKRKE</sequence>
<evidence type="ECO:0000256" key="6">
    <source>
        <dbReference type="NCBIfam" id="TIGR02228"/>
    </source>
</evidence>
<dbReference type="GO" id="GO:0004252">
    <property type="term" value="F:serine-type endopeptidase activity"/>
    <property type="evidence" value="ECO:0007669"/>
    <property type="project" value="UniProtKB-UniRule"/>
</dbReference>
<comment type="subcellular location">
    <subcellularLocation>
        <location evidence="1">Endomembrane system</location>
    </subcellularLocation>
</comment>
<organism evidence="9 11">
    <name type="scientific">Holdemania massiliensis</name>
    <dbReference type="NCBI Taxonomy" id="1468449"/>
    <lineage>
        <taxon>Bacteria</taxon>
        <taxon>Bacillati</taxon>
        <taxon>Bacillota</taxon>
        <taxon>Erysipelotrichia</taxon>
        <taxon>Erysipelotrichales</taxon>
        <taxon>Erysipelotrichaceae</taxon>
        <taxon>Holdemania</taxon>
    </lineage>
</organism>
<accession>A0A6N7SA72</accession>
<dbReference type="EMBL" id="WKPJ01000035">
    <property type="protein sequence ID" value="MSA90793.1"/>
    <property type="molecule type" value="Genomic_DNA"/>
</dbReference>
<evidence type="ECO:0000256" key="4">
    <source>
        <dbReference type="ARBA" id="ARBA00022989"/>
    </source>
</evidence>
<name>A0A6N7SA72_9FIRM</name>
<dbReference type="AlphaFoldDB" id="A0A6N7SA72"/>
<dbReference type="GO" id="GO:0009003">
    <property type="term" value="F:signal peptidase activity"/>
    <property type="evidence" value="ECO:0007669"/>
    <property type="project" value="UniProtKB-EC"/>
</dbReference>
<protein>
    <recommendedName>
        <fullName evidence="6">Signal peptidase I</fullName>
        <ecNumber evidence="6">3.4.21.89</ecNumber>
    </recommendedName>
</protein>
<dbReference type="GO" id="GO:0012505">
    <property type="term" value="C:endomembrane system"/>
    <property type="evidence" value="ECO:0007669"/>
    <property type="project" value="UniProtKB-SubCell"/>
</dbReference>
<dbReference type="Proteomes" id="UP000480929">
    <property type="component" value="Unassembled WGS sequence"/>
</dbReference>
<dbReference type="OrthoDB" id="1648066at2"/>
<keyword evidence="5 7" id="KW-0472">Membrane</keyword>
<evidence type="ECO:0000259" key="8">
    <source>
        <dbReference type="Pfam" id="PF00717"/>
    </source>
</evidence>
<dbReference type="InterPro" id="IPR036286">
    <property type="entry name" value="LexA/Signal_pep-like_sf"/>
</dbReference>
<dbReference type="CDD" id="cd06530">
    <property type="entry name" value="S26_SPase_I"/>
    <property type="match status" value="1"/>
</dbReference>
<dbReference type="Pfam" id="PF00717">
    <property type="entry name" value="Peptidase_S24"/>
    <property type="match status" value="1"/>
</dbReference>
<dbReference type="PANTHER" id="PTHR10806">
    <property type="entry name" value="SIGNAL PEPTIDASE COMPLEX CATALYTIC SUBUNIT SEC11"/>
    <property type="match status" value="1"/>
</dbReference>
<keyword evidence="2" id="KW-0645">Protease</keyword>
<dbReference type="EMBL" id="WKPI01000037">
    <property type="protein sequence ID" value="MSC34523.1"/>
    <property type="molecule type" value="Genomic_DNA"/>
</dbReference>
<dbReference type="RefSeq" id="WP_154240195.1">
    <property type="nucleotide sequence ID" value="NZ_AP031450.1"/>
</dbReference>
<comment type="caution">
    <text evidence="9">The sequence shown here is derived from an EMBL/GenBank/DDBJ whole genome shotgun (WGS) entry which is preliminary data.</text>
</comment>
<dbReference type="Proteomes" id="UP000433575">
    <property type="component" value="Unassembled WGS sequence"/>
</dbReference>
<keyword evidence="3 7" id="KW-0812">Transmembrane</keyword>
<dbReference type="SUPFAM" id="SSF51306">
    <property type="entry name" value="LexA/Signal peptidase"/>
    <property type="match status" value="1"/>
</dbReference>
<keyword evidence="4 7" id="KW-1133">Transmembrane helix</keyword>
<evidence type="ECO:0000313" key="11">
    <source>
        <dbReference type="Proteomes" id="UP000433575"/>
    </source>
</evidence>
<evidence type="ECO:0000313" key="9">
    <source>
        <dbReference type="EMBL" id="MSA90793.1"/>
    </source>
</evidence>
<dbReference type="InterPro" id="IPR019533">
    <property type="entry name" value="Peptidase_S26"/>
</dbReference>
<proteinExistence type="predicted"/>
<dbReference type="GO" id="GO:0016020">
    <property type="term" value="C:membrane"/>
    <property type="evidence" value="ECO:0007669"/>
    <property type="project" value="UniProtKB-UniRule"/>
</dbReference>
<dbReference type="InterPro" id="IPR015927">
    <property type="entry name" value="Peptidase_S24_S26A/B/C"/>
</dbReference>
<feature type="transmembrane region" description="Helical" evidence="7">
    <location>
        <begin position="12"/>
        <end position="29"/>
    </location>
</feature>
<evidence type="ECO:0000313" key="12">
    <source>
        <dbReference type="Proteomes" id="UP000480929"/>
    </source>
</evidence>
<keyword evidence="12" id="KW-1185">Reference proteome</keyword>
<dbReference type="GO" id="GO:0006465">
    <property type="term" value="P:signal peptide processing"/>
    <property type="evidence" value="ECO:0007669"/>
    <property type="project" value="UniProtKB-UniRule"/>
</dbReference>
<evidence type="ECO:0000256" key="2">
    <source>
        <dbReference type="ARBA" id="ARBA00022670"/>
    </source>
</evidence>
<evidence type="ECO:0000256" key="1">
    <source>
        <dbReference type="ARBA" id="ARBA00004308"/>
    </source>
</evidence>
<gene>
    <name evidence="10" type="ORF">GKD88_15460</name>
    <name evidence="9" type="ORF">GKE08_15790</name>
</gene>
<feature type="domain" description="Peptidase S24/S26A/S26B/S26C" evidence="8">
    <location>
        <begin position="44"/>
        <end position="123"/>
    </location>
</feature>